<dbReference type="Proteomes" id="UP000247409">
    <property type="component" value="Unassembled WGS sequence"/>
</dbReference>
<evidence type="ECO:0000256" key="1">
    <source>
        <dbReference type="SAM" id="MobiDB-lite"/>
    </source>
</evidence>
<sequence length="946" mass="105982">MDDMLRMCLRWINEYISLYRRDMELLRMHHLYGFVSVLLLSHCTGFSMAKTIDILRAEGVDPPHIAIVRFICGNILAFSPTGRGLDGGGTWLAQRDQTPLLTQLEKTAFRQTCKVFVSPNYTLATLDDDLYGTRASENQVKSLSNRKADREGHQADAIADSLFRVTLMVRFRRRGESVFSNVRNLVDALLEGRAEQSIRGFVLTADRGYGKVALLRELLKHGIGSIMIMPDHLLQCHPFVGQSYLNLMRHDYEELDGDETDGSTDSDQALQQEDDPSTSDIVPGPTTLSTDRARTFILNDEPSQGPKTWFAGKTLKIRNRGESHAVNRVKVTAVAVRERGTDKFSRIIRFIYSLPSSFSTLLESWIAVPKCTRMIGTLFSKRDNTGRLTIPPNDSTEFQDVIERHIMDHCSVLTLDQRCADWFVLRQFRVTGTSAGKILHANDAFREMVGLSEPTCTEQTLQQSLLSFVQTWFGGGRSTEPMMRGTANEPAVVASLKSKAFVQAFYSCGMLSMKAKPWLACSPNGIAIIELLDLGLCSEESETESTQLCSVEIKTNVAQSSLDRALGLATADLVTCEVGDQSFRRYIPAEHIGQILHQMLVLAVNYVIYVSCSDSGIMYTVLVHCNNSVLDTCLSALNAIALPVVSWAHQPGPLQIPSFSDTETTKVLQSRFQFWSLVNNYVTQNDAFLPLKLFKHASQSLYSRTKGGVDGSTQARAILRSSTSAMKWEQKVVTQTLKTLSVNAFISWRMSQKRDLLQSKETFRSLKSYRQALNGIQSLADFVHDASKELIVYAQSLGTEDNAETLEVHQDEIQRLHTLARTRKRRRLVFFNGPDGISLRLNVKNQILKQQKGQQYCALCGIRGITENEEGWRGHRTTYKCLQCDVYLCTRITEDFGKAVARYGILLESSSLEAQQNRAVGLCFQCMVMIKSGTSEKKANQAQILA</sequence>
<dbReference type="Gene3D" id="3.90.320.10">
    <property type="match status" value="1"/>
</dbReference>
<dbReference type="InterPro" id="IPR011335">
    <property type="entry name" value="Restrct_endonuc-II-like"/>
</dbReference>
<dbReference type="OrthoDB" id="10866at2759"/>
<feature type="compositionally biased region" description="Acidic residues" evidence="1">
    <location>
        <begin position="255"/>
        <end position="264"/>
    </location>
</feature>
<dbReference type="Pfam" id="PF09588">
    <property type="entry name" value="YqaJ"/>
    <property type="match status" value="1"/>
</dbReference>
<dbReference type="InterPro" id="IPR011604">
    <property type="entry name" value="PDDEXK-like_dom_sf"/>
</dbReference>
<dbReference type="PANTHER" id="PTHR46609">
    <property type="entry name" value="EXONUCLEASE, PHAGE-TYPE/RECB, C-TERMINAL DOMAIN-CONTAINING PROTEIN"/>
    <property type="match status" value="1"/>
</dbReference>
<protein>
    <recommendedName>
        <fullName evidence="2">YqaJ viral recombinase domain-containing protein</fullName>
    </recommendedName>
</protein>
<keyword evidence="4" id="KW-1185">Reference proteome</keyword>
<dbReference type="SUPFAM" id="SSF52980">
    <property type="entry name" value="Restriction endonuclease-like"/>
    <property type="match status" value="1"/>
</dbReference>
<reference evidence="3 4" key="1">
    <citation type="journal article" date="2018" name="Mol. Biol. Evol.">
        <title>Analysis of the draft genome of the red seaweed Gracilariopsis chorda provides insights into genome size evolution in Rhodophyta.</title>
        <authorList>
            <person name="Lee J."/>
            <person name="Yang E.C."/>
            <person name="Graf L."/>
            <person name="Yang J.H."/>
            <person name="Qiu H."/>
            <person name="Zel Zion U."/>
            <person name="Chan C.X."/>
            <person name="Stephens T.G."/>
            <person name="Weber A.P.M."/>
            <person name="Boo G.H."/>
            <person name="Boo S.M."/>
            <person name="Kim K.M."/>
            <person name="Shin Y."/>
            <person name="Jung M."/>
            <person name="Lee S.J."/>
            <person name="Yim H.S."/>
            <person name="Lee J.H."/>
            <person name="Bhattacharya D."/>
            <person name="Yoon H.S."/>
        </authorList>
    </citation>
    <scope>NUCLEOTIDE SEQUENCE [LARGE SCALE GENOMIC DNA]</scope>
    <source>
        <strain evidence="3 4">SKKU-2015</strain>
        <tissue evidence="3">Whole body</tissue>
    </source>
</reference>
<proteinExistence type="predicted"/>
<comment type="caution">
    <text evidence="3">The sequence shown here is derived from an EMBL/GenBank/DDBJ whole genome shotgun (WGS) entry which is preliminary data.</text>
</comment>
<name>A0A2V3ICS3_9FLOR</name>
<evidence type="ECO:0000313" key="3">
    <source>
        <dbReference type="EMBL" id="PXF39884.1"/>
    </source>
</evidence>
<accession>A0A2V3ICS3</accession>
<evidence type="ECO:0000259" key="2">
    <source>
        <dbReference type="Pfam" id="PF09588"/>
    </source>
</evidence>
<dbReference type="EMBL" id="NBIV01000409">
    <property type="protein sequence ID" value="PXF39884.1"/>
    <property type="molecule type" value="Genomic_DNA"/>
</dbReference>
<gene>
    <name evidence="3" type="ORF">BWQ96_10407</name>
</gene>
<dbReference type="PANTHER" id="PTHR46609:SF6">
    <property type="entry name" value="EXONUCLEASE, PHAGE-TYPE_RECB, C-TERMINAL DOMAIN-CONTAINING PROTEIN-RELATED"/>
    <property type="match status" value="1"/>
</dbReference>
<dbReference type="InterPro" id="IPR051703">
    <property type="entry name" value="NF-kappa-B_Signaling_Reg"/>
</dbReference>
<dbReference type="AlphaFoldDB" id="A0A2V3ICS3"/>
<evidence type="ECO:0000313" key="4">
    <source>
        <dbReference type="Proteomes" id="UP000247409"/>
    </source>
</evidence>
<feature type="domain" description="YqaJ viral recombinase" evidence="2">
    <location>
        <begin position="421"/>
        <end position="601"/>
    </location>
</feature>
<organism evidence="3 4">
    <name type="scientific">Gracilariopsis chorda</name>
    <dbReference type="NCBI Taxonomy" id="448386"/>
    <lineage>
        <taxon>Eukaryota</taxon>
        <taxon>Rhodophyta</taxon>
        <taxon>Florideophyceae</taxon>
        <taxon>Rhodymeniophycidae</taxon>
        <taxon>Gracilariales</taxon>
        <taxon>Gracilariaceae</taxon>
        <taxon>Gracilariopsis</taxon>
    </lineage>
</organism>
<feature type="region of interest" description="Disordered" evidence="1">
    <location>
        <begin position="255"/>
        <end position="288"/>
    </location>
</feature>
<dbReference type="GO" id="GO:0006281">
    <property type="term" value="P:DNA repair"/>
    <property type="evidence" value="ECO:0007669"/>
    <property type="project" value="UniProtKB-ARBA"/>
</dbReference>
<dbReference type="InterPro" id="IPR019080">
    <property type="entry name" value="YqaJ_viral_recombinase"/>
</dbReference>